<organism evidence="1 2">
    <name type="scientific">Bifidobacterium vansinderenii</name>
    <dbReference type="NCBI Taxonomy" id="1984871"/>
    <lineage>
        <taxon>Bacteria</taxon>
        <taxon>Bacillati</taxon>
        <taxon>Actinomycetota</taxon>
        <taxon>Actinomycetes</taxon>
        <taxon>Bifidobacteriales</taxon>
        <taxon>Bifidobacteriaceae</taxon>
        <taxon>Bifidobacterium</taxon>
    </lineage>
</organism>
<accession>A0A229VVB1</accession>
<comment type="caution">
    <text evidence="1">The sequence shown here is derived from an EMBL/GenBank/DDBJ whole genome shotgun (WGS) entry which is preliminary data.</text>
</comment>
<keyword evidence="2" id="KW-1185">Reference proteome</keyword>
<evidence type="ECO:0000313" key="1">
    <source>
        <dbReference type="EMBL" id="OXM99548.1"/>
    </source>
</evidence>
<reference evidence="1 2" key="1">
    <citation type="submission" date="2017-05" db="EMBL/GenBank/DDBJ databases">
        <title>Bifidobacterium vansinderenii sp. nov.</title>
        <authorList>
            <person name="Lugli G.A."/>
            <person name="Duranti S."/>
            <person name="Mangifesta M."/>
        </authorList>
    </citation>
    <scope>NUCLEOTIDE SEQUENCE [LARGE SCALE GENOMIC DNA]</scope>
    <source>
        <strain evidence="1 2">Tam10B</strain>
    </source>
</reference>
<gene>
    <name evidence="1" type="ORF">Tam10B_2295</name>
</gene>
<dbReference type="EMBL" id="NEWD01000038">
    <property type="protein sequence ID" value="OXM99548.1"/>
    <property type="molecule type" value="Genomic_DNA"/>
</dbReference>
<evidence type="ECO:0008006" key="3">
    <source>
        <dbReference type="Google" id="ProtNLM"/>
    </source>
</evidence>
<dbReference type="Proteomes" id="UP000215433">
    <property type="component" value="Unassembled WGS sequence"/>
</dbReference>
<protein>
    <recommendedName>
        <fullName evidence="3">Riboflavin deaminase</fullName>
    </recommendedName>
</protein>
<sequence>MSTNFNMDTTGFLQTINKLERRFDELTSRESQRRVYENDGVNPEPLDHRLYVLAHEVFTNTGWSMDLFSAAACFDVTLMDECRRFLQGSASVVRRYGLPVWLYDLMNASTLAAYTGEPSDRMPKCIRILTPRELAIRGMAKGRKRYGSKKQRKEDVWQFVRETHRLGAFTMLKWGEREPRSLSIARMMLTDPGIGMSMLRDDAGVDGMGAVPDYRYRRVVAYEEDLMDQVGRWDDDHRNGAETVDGNDDHGFTAVGARYLRDGERLVEAYEHLWNKETPRSRDVLLSAGNRDDNRRDMPLWQNPVMLRNLAISLLGSALASDLIVGFEDRDRRMFDRGVEQLREAMTIVKEDGFAMMPKLLIDRYDPGVESLLYCSEEESESRQRLFRDLCEGLACVVLHRVSDDARSRRMAIALIECETGAYEELVSDCDEAACQK</sequence>
<evidence type="ECO:0000313" key="2">
    <source>
        <dbReference type="Proteomes" id="UP000215433"/>
    </source>
</evidence>
<dbReference type="AlphaFoldDB" id="A0A229VVB1"/>
<proteinExistence type="predicted"/>
<dbReference type="OrthoDB" id="3226114at2"/>
<dbReference type="RefSeq" id="WP_093961383.1">
    <property type="nucleotide sequence ID" value="NZ_NEWD01000038.1"/>
</dbReference>
<name>A0A229VVB1_9BIFI</name>